<feature type="transmembrane region" description="Helical" evidence="6">
    <location>
        <begin position="231"/>
        <end position="253"/>
    </location>
</feature>
<evidence type="ECO:0000256" key="4">
    <source>
        <dbReference type="ARBA" id="ARBA00022989"/>
    </source>
</evidence>
<evidence type="ECO:0000256" key="3">
    <source>
        <dbReference type="ARBA" id="ARBA00022692"/>
    </source>
</evidence>
<feature type="transmembrane region" description="Helical" evidence="6">
    <location>
        <begin position="122"/>
        <end position="144"/>
    </location>
</feature>
<keyword evidence="3 6" id="KW-0812">Transmembrane</keyword>
<keyword evidence="2 6" id="KW-0813">Transport</keyword>
<dbReference type="GO" id="GO:0005886">
    <property type="term" value="C:plasma membrane"/>
    <property type="evidence" value="ECO:0007669"/>
    <property type="project" value="TreeGrafter"/>
</dbReference>
<evidence type="ECO:0000256" key="2">
    <source>
        <dbReference type="ARBA" id="ARBA00022448"/>
    </source>
</evidence>
<sequence>MEKSGHEGIQETRSQTPPSQIVEPAPQEEPVKRKWWSSIKEPGSALQIVVAALLAIAIGLTVTNTVDKVPDAARAIIGIPGVLWLRSLRAVVLPLIITAMILAMQKLKDMTKGGPALAKWTIIYFVGTTFVAIFHSALLTGLVWSKLMTVADEDSLAVDGLSTQSETLAETGEKAAVHEVVVQMFESFIPQNVVYALANDSLLAIVITSIVVGYLLKPGSHILRAVQEVETLIVIIITFLIKLAPIGVFFLILPNLFRLNIADIGFNLAILIAGALAMMALHVFVILPCIYLFVVRKNPWAYWFKNSRAWITAWGTASSAATLPVTIKCCQQRGLPDTVIKFLVPLGCLINMDGTAIYFPICVVFLAATQGITLTAVNYIIICLLSTLASIGTAPIPSSSLVLTVMIANSIDVPITGMFAVVVAIDWFLDRFRTALNVSGDMFAAAVVTKITGIKDFADDTGSEEYYEQRDEPMTRGPNHV</sequence>
<organism evidence="8 9">
    <name type="scientific">Cadophora malorum</name>
    <dbReference type="NCBI Taxonomy" id="108018"/>
    <lineage>
        <taxon>Eukaryota</taxon>
        <taxon>Fungi</taxon>
        <taxon>Dikarya</taxon>
        <taxon>Ascomycota</taxon>
        <taxon>Pezizomycotina</taxon>
        <taxon>Leotiomycetes</taxon>
        <taxon>Helotiales</taxon>
        <taxon>Ploettnerulaceae</taxon>
        <taxon>Cadophora</taxon>
    </lineage>
</organism>
<dbReference type="Proteomes" id="UP000664132">
    <property type="component" value="Unassembled WGS sequence"/>
</dbReference>
<feature type="transmembrane region" description="Helical" evidence="6">
    <location>
        <begin position="44"/>
        <end position="62"/>
    </location>
</feature>
<dbReference type="InterPro" id="IPR050746">
    <property type="entry name" value="DAACS"/>
</dbReference>
<dbReference type="PRINTS" id="PR00173">
    <property type="entry name" value="EDTRNSPORT"/>
</dbReference>
<feature type="transmembrane region" description="Helical" evidence="6">
    <location>
        <begin position="402"/>
        <end position="429"/>
    </location>
</feature>
<keyword evidence="6" id="KW-0769">Symport</keyword>
<dbReference type="GO" id="GO:0005313">
    <property type="term" value="F:L-glutamate transmembrane transporter activity"/>
    <property type="evidence" value="ECO:0007669"/>
    <property type="project" value="TreeGrafter"/>
</dbReference>
<evidence type="ECO:0000256" key="7">
    <source>
        <dbReference type="SAM" id="MobiDB-lite"/>
    </source>
</evidence>
<dbReference type="Gene3D" id="1.10.3860.10">
    <property type="entry name" value="Sodium:dicarboxylate symporter"/>
    <property type="match status" value="1"/>
</dbReference>
<comment type="caution">
    <text evidence="8">The sequence shown here is derived from an EMBL/GenBank/DDBJ whole genome shotgun (WGS) entry which is preliminary data.</text>
</comment>
<feature type="compositionally biased region" description="Basic and acidic residues" evidence="7">
    <location>
        <begin position="1"/>
        <end position="10"/>
    </location>
</feature>
<feature type="transmembrane region" description="Helical" evidence="6">
    <location>
        <begin position="376"/>
        <end position="396"/>
    </location>
</feature>
<dbReference type="InterPro" id="IPR001991">
    <property type="entry name" value="Na-dicarboxylate_symporter"/>
</dbReference>
<dbReference type="SUPFAM" id="SSF118215">
    <property type="entry name" value="Proton glutamate symport protein"/>
    <property type="match status" value="1"/>
</dbReference>
<comment type="subcellular location">
    <subcellularLocation>
        <location evidence="1 6">Membrane</location>
        <topology evidence="1 6">Multi-pass membrane protein</topology>
    </subcellularLocation>
</comment>
<keyword evidence="5 6" id="KW-0472">Membrane</keyword>
<feature type="transmembrane region" description="Helical" evidence="6">
    <location>
        <begin position="83"/>
        <end position="102"/>
    </location>
</feature>
<proteinExistence type="inferred from homology"/>
<dbReference type="InterPro" id="IPR036458">
    <property type="entry name" value="Na:dicarbo_symporter_sf"/>
</dbReference>
<evidence type="ECO:0000313" key="8">
    <source>
        <dbReference type="EMBL" id="KAG4411376.1"/>
    </source>
</evidence>
<dbReference type="GO" id="GO:0015501">
    <property type="term" value="F:glutamate:sodium symporter activity"/>
    <property type="evidence" value="ECO:0007669"/>
    <property type="project" value="TreeGrafter"/>
</dbReference>
<reference evidence="8" key="1">
    <citation type="submission" date="2021-02" db="EMBL/GenBank/DDBJ databases">
        <title>Genome sequence Cadophora malorum strain M34.</title>
        <authorList>
            <person name="Stefanovic E."/>
            <person name="Vu D."/>
            <person name="Scully C."/>
            <person name="Dijksterhuis J."/>
            <person name="Roader J."/>
            <person name="Houbraken J."/>
        </authorList>
    </citation>
    <scope>NUCLEOTIDE SEQUENCE</scope>
    <source>
        <strain evidence="8">M34</strain>
    </source>
</reference>
<name>A0A8H7T1N5_9HELO</name>
<protein>
    <recommendedName>
        <fullName evidence="6">Amino acid transporter</fullName>
    </recommendedName>
</protein>
<dbReference type="Pfam" id="PF00375">
    <property type="entry name" value="SDF"/>
    <property type="match status" value="1"/>
</dbReference>
<dbReference type="OrthoDB" id="5877963at2759"/>
<keyword evidence="4 6" id="KW-1133">Transmembrane helix</keyword>
<dbReference type="GO" id="GO:0015175">
    <property type="term" value="F:neutral L-amino acid transmembrane transporter activity"/>
    <property type="evidence" value="ECO:0007669"/>
    <property type="project" value="TreeGrafter"/>
</dbReference>
<feature type="transmembrane region" description="Helical" evidence="6">
    <location>
        <begin position="193"/>
        <end position="216"/>
    </location>
</feature>
<dbReference type="EMBL" id="JAFJYH010000484">
    <property type="protein sequence ID" value="KAG4411376.1"/>
    <property type="molecule type" value="Genomic_DNA"/>
</dbReference>
<evidence type="ECO:0000256" key="5">
    <source>
        <dbReference type="ARBA" id="ARBA00023136"/>
    </source>
</evidence>
<evidence type="ECO:0000313" key="9">
    <source>
        <dbReference type="Proteomes" id="UP000664132"/>
    </source>
</evidence>
<comment type="similarity">
    <text evidence="6">Belongs to the dicarboxylate/amino acid:cation symporter (DAACS) (TC 2.A.23) family.</text>
</comment>
<evidence type="ECO:0000256" key="6">
    <source>
        <dbReference type="RuleBase" id="RU361216"/>
    </source>
</evidence>
<evidence type="ECO:0000256" key="1">
    <source>
        <dbReference type="ARBA" id="ARBA00004141"/>
    </source>
</evidence>
<feature type="transmembrane region" description="Helical" evidence="6">
    <location>
        <begin position="265"/>
        <end position="294"/>
    </location>
</feature>
<dbReference type="AlphaFoldDB" id="A0A8H7T1N5"/>
<accession>A0A8H7T1N5</accession>
<keyword evidence="9" id="KW-1185">Reference proteome</keyword>
<dbReference type="PANTHER" id="PTHR11958">
    <property type="entry name" value="SODIUM/DICARBOXYLATE SYMPORTER-RELATED"/>
    <property type="match status" value="1"/>
</dbReference>
<feature type="transmembrane region" description="Helical" evidence="6">
    <location>
        <begin position="342"/>
        <end position="369"/>
    </location>
</feature>
<feature type="region of interest" description="Disordered" evidence="7">
    <location>
        <begin position="1"/>
        <end position="29"/>
    </location>
</feature>
<gene>
    <name evidence="8" type="ORF">IFR04_015483</name>
</gene>
<dbReference type="PANTHER" id="PTHR11958:SF63">
    <property type="entry name" value="AMINO ACID TRANSPORTER"/>
    <property type="match status" value="1"/>
</dbReference>